<evidence type="ECO:0000313" key="2">
    <source>
        <dbReference type="Proteomes" id="UP000443353"/>
    </source>
</evidence>
<dbReference type="Proteomes" id="UP000443353">
    <property type="component" value="Unassembled WGS sequence"/>
</dbReference>
<proteinExistence type="predicted"/>
<protein>
    <recommendedName>
        <fullName evidence="3">Peptidase C39-like domain-containing protein</fullName>
    </recommendedName>
</protein>
<evidence type="ECO:0008006" key="3">
    <source>
        <dbReference type="Google" id="ProtNLM"/>
    </source>
</evidence>
<dbReference type="AlphaFoldDB" id="A0A7X3FW89"/>
<dbReference type="Pfam" id="PF12385">
    <property type="entry name" value="Peptidase_C70"/>
    <property type="match status" value="1"/>
</dbReference>
<sequence length="195" mass="21482">MKSANILGGIFLLGTLSACCHPPLVSTIDVPKLPQQASNWCWAASGQMTMRFLGHDVAQCVEANTRFGLATCCENNSGSCNNGGWPEYEKYGFTADQTSDTALTFSQVKSQIYCKRKPIAFSWHWPGGGGHMMVVKGYFTVNGVQYVDVNDPEPYTDLDTLAGGTETIMTYADYVSRAGDHTHWNDYYNITYKGD</sequence>
<accession>A0A7X3FW89</accession>
<name>A0A7X3FW89_9BURK</name>
<dbReference type="Gene3D" id="3.90.70.10">
    <property type="entry name" value="Cysteine proteinases"/>
    <property type="match status" value="1"/>
</dbReference>
<comment type="caution">
    <text evidence="1">The sequence shown here is derived from an EMBL/GenBank/DDBJ whole genome shotgun (WGS) entry which is preliminary data.</text>
</comment>
<keyword evidence="2" id="KW-1185">Reference proteome</keyword>
<dbReference type="EMBL" id="WSES01000001">
    <property type="protein sequence ID" value="MVW59053.1"/>
    <property type="molecule type" value="Genomic_DNA"/>
</dbReference>
<gene>
    <name evidence="1" type="ORF">GPY61_03835</name>
</gene>
<reference evidence="1 2" key="1">
    <citation type="submission" date="2019-12" db="EMBL/GenBank/DDBJ databases">
        <authorList>
            <person name="Li C."/>
            <person name="Zhao J."/>
        </authorList>
    </citation>
    <scope>NUCLEOTIDE SEQUENCE [LARGE SCALE GENOMIC DNA]</scope>
    <source>
        <strain evidence="1 2">NEAU-DD11</strain>
    </source>
</reference>
<dbReference type="PROSITE" id="PS51257">
    <property type="entry name" value="PROKAR_LIPOPROTEIN"/>
    <property type="match status" value="1"/>
</dbReference>
<dbReference type="RefSeq" id="WP_160407132.1">
    <property type="nucleotide sequence ID" value="NZ_WSES01000001.1"/>
</dbReference>
<organism evidence="1 2">
    <name type="scientific">Massilia cellulosiltytica</name>
    <dbReference type="NCBI Taxonomy" id="2683234"/>
    <lineage>
        <taxon>Bacteria</taxon>
        <taxon>Pseudomonadati</taxon>
        <taxon>Pseudomonadota</taxon>
        <taxon>Betaproteobacteria</taxon>
        <taxon>Burkholderiales</taxon>
        <taxon>Oxalobacteraceae</taxon>
        <taxon>Telluria group</taxon>
        <taxon>Massilia</taxon>
    </lineage>
</organism>
<evidence type="ECO:0000313" key="1">
    <source>
        <dbReference type="EMBL" id="MVW59053.1"/>
    </source>
</evidence>
<dbReference type="InterPro" id="IPR022118">
    <property type="entry name" value="Peptidase_C70_AvrRpt2"/>
</dbReference>